<gene>
    <name evidence="2" type="ORF">DFH01_15360</name>
</gene>
<keyword evidence="3" id="KW-1185">Reference proteome</keyword>
<sequence length="318" mass="32866">MSPRCGNSSAAEMARGRLTLLSAAERRYCEPLLASFAARHPAVELDFVFGISTSLHQRFLAELAAGDATADLIWSSAMDLQMGLVLQGEAQPHGVAHGLPHWAAYRDLALSTTAEPIVTLMRGPPAPAGTPGELAALLRAQAPRFRGQVVVPDIEANGLGFLSMLRWSLEAPEFGAMLDALAAVAPRPVGSIGQLAAAMEQGAGLGLHVLGAYAARAAAAHPDLSVAPSAAPPAAVARVAFIPRRAANPEAAAAFLAHLVSPEGQAALGAAGLYPLLGAAAQPVSSIALDQGFERLLDPANREAMLSSWREAVGRKHA</sequence>
<dbReference type="GO" id="GO:0030288">
    <property type="term" value="C:outer membrane-bounded periplasmic space"/>
    <property type="evidence" value="ECO:0007669"/>
    <property type="project" value="TreeGrafter"/>
</dbReference>
<keyword evidence="1" id="KW-0732">Signal</keyword>
<reference evidence="3" key="1">
    <citation type="submission" date="2018-05" db="EMBL/GenBank/DDBJ databases">
        <authorList>
            <person name="Du Z."/>
            <person name="Wang X."/>
        </authorList>
    </citation>
    <scope>NUCLEOTIDE SEQUENCE [LARGE SCALE GENOMIC DNA]</scope>
    <source>
        <strain evidence="3">CQN31</strain>
    </source>
</reference>
<evidence type="ECO:0000256" key="1">
    <source>
        <dbReference type="ARBA" id="ARBA00022729"/>
    </source>
</evidence>
<evidence type="ECO:0000313" key="2">
    <source>
        <dbReference type="EMBL" id="PWS36523.1"/>
    </source>
</evidence>
<dbReference type="EMBL" id="QGNA01000003">
    <property type="protein sequence ID" value="PWS36523.1"/>
    <property type="molecule type" value="Genomic_DNA"/>
</dbReference>
<dbReference type="PANTHER" id="PTHR30006:SF25">
    <property type="entry name" value="PHOSPHOGLYCERATE TRANSPORT REGULATORY PROTEIN PGTC"/>
    <property type="match status" value="1"/>
</dbReference>
<dbReference type="Gene3D" id="3.40.190.10">
    <property type="entry name" value="Periplasmic binding protein-like II"/>
    <property type="match status" value="2"/>
</dbReference>
<evidence type="ECO:0000313" key="3">
    <source>
        <dbReference type="Proteomes" id="UP000245765"/>
    </source>
</evidence>
<dbReference type="SUPFAM" id="SSF53850">
    <property type="entry name" value="Periplasmic binding protein-like II"/>
    <property type="match status" value="1"/>
</dbReference>
<name>A0A317FDD1_9PROT</name>
<dbReference type="Pfam" id="PF13531">
    <property type="entry name" value="SBP_bac_11"/>
    <property type="match status" value="1"/>
</dbReference>
<proteinExistence type="predicted"/>
<protein>
    <recommendedName>
        <fullName evidence="4">ABC transporter substrate-binding protein</fullName>
    </recommendedName>
</protein>
<comment type="caution">
    <text evidence="2">The sequence shown here is derived from an EMBL/GenBank/DDBJ whole genome shotgun (WGS) entry which is preliminary data.</text>
</comment>
<organism evidence="2 3">
    <name type="scientific">Falsiroseomonas bella</name>
    <dbReference type="NCBI Taxonomy" id="2184016"/>
    <lineage>
        <taxon>Bacteria</taxon>
        <taxon>Pseudomonadati</taxon>
        <taxon>Pseudomonadota</taxon>
        <taxon>Alphaproteobacteria</taxon>
        <taxon>Acetobacterales</taxon>
        <taxon>Roseomonadaceae</taxon>
        <taxon>Falsiroseomonas</taxon>
    </lineage>
</organism>
<dbReference type="Proteomes" id="UP000245765">
    <property type="component" value="Unassembled WGS sequence"/>
</dbReference>
<accession>A0A317FDD1</accession>
<dbReference type="AlphaFoldDB" id="A0A317FDD1"/>
<dbReference type="PANTHER" id="PTHR30006">
    <property type="entry name" value="THIAMINE-BINDING PERIPLASMIC PROTEIN-RELATED"/>
    <property type="match status" value="1"/>
</dbReference>
<evidence type="ECO:0008006" key="4">
    <source>
        <dbReference type="Google" id="ProtNLM"/>
    </source>
</evidence>